<protein>
    <submittedName>
        <fullName evidence="2">Uncharacterized protein</fullName>
    </submittedName>
</protein>
<organism evidence="1 2">
    <name type="scientific">Panagrolaimus sp. PS1159</name>
    <dbReference type="NCBI Taxonomy" id="55785"/>
    <lineage>
        <taxon>Eukaryota</taxon>
        <taxon>Metazoa</taxon>
        <taxon>Ecdysozoa</taxon>
        <taxon>Nematoda</taxon>
        <taxon>Chromadorea</taxon>
        <taxon>Rhabditida</taxon>
        <taxon>Tylenchina</taxon>
        <taxon>Panagrolaimomorpha</taxon>
        <taxon>Panagrolaimoidea</taxon>
        <taxon>Panagrolaimidae</taxon>
        <taxon>Panagrolaimus</taxon>
    </lineage>
</organism>
<dbReference type="Proteomes" id="UP000887580">
    <property type="component" value="Unplaced"/>
</dbReference>
<dbReference type="WBParaSite" id="PS1159_v2.g7696.t1">
    <property type="protein sequence ID" value="PS1159_v2.g7696.t1"/>
    <property type="gene ID" value="PS1159_v2.g7696"/>
</dbReference>
<proteinExistence type="predicted"/>
<evidence type="ECO:0000313" key="2">
    <source>
        <dbReference type="WBParaSite" id="PS1159_v2.g7696.t1"/>
    </source>
</evidence>
<reference evidence="2" key="1">
    <citation type="submission" date="2022-11" db="UniProtKB">
        <authorList>
            <consortium name="WormBaseParasite"/>
        </authorList>
    </citation>
    <scope>IDENTIFICATION</scope>
</reference>
<sequence>MNTEMDATIYLPKTKTLNGISWPERCSIKQYFSLTSNIIYYMAMNPSTPKVYNKLIQCCKYFFERNPIIVAENMTKVNTFGYNGDSESYCTIFKTTKVSTKIWLLHKLLLTNLTPSFIPQSLRPKIYQSQIKKLGIHDTKVNFNDFLFFASTVEILFLTSVEMTYNDEKNVMLEKIFEVVPNVKEVQYGFIFGKSVVTESTIKNISNLPNLEHLQKLTFLYVYQALNIEDLTLLSKKCEFLSVYYSGNQLSQEYKNQLNEIRKNKERFSNLYVNYDNWAFGLNRLYNSI</sequence>
<name>A0AC35GRE7_9BILA</name>
<evidence type="ECO:0000313" key="1">
    <source>
        <dbReference type="Proteomes" id="UP000887580"/>
    </source>
</evidence>
<accession>A0AC35GRE7</accession>